<dbReference type="GO" id="GO:0051310">
    <property type="term" value="P:metaphase chromosome alignment"/>
    <property type="evidence" value="ECO:0007669"/>
    <property type="project" value="TreeGrafter"/>
</dbReference>
<dbReference type="GO" id="GO:0005634">
    <property type="term" value="C:nucleus"/>
    <property type="evidence" value="ECO:0007669"/>
    <property type="project" value="TreeGrafter"/>
</dbReference>
<dbReference type="GO" id="GO:0005737">
    <property type="term" value="C:cytoplasm"/>
    <property type="evidence" value="ECO:0007669"/>
    <property type="project" value="UniProtKB-SubCell"/>
</dbReference>
<feature type="compositionally biased region" description="Basic and acidic residues" evidence="3">
    <location>
        <begin position="400"/>
        <end position="483"/>
    </location>
</feature>
<protein>
    <recommendedName>
        <fullName evidence="6">Inner centromere protein ARK-binding domain-containing protein</fullName>
    </recommendedName>
</protein>
<dbReference type="GO" id="GO:0000281">
    <property type="term" value="P:mitotic cytokinesis"/>
    <property type="evidence" value="ECO:0007669"/>
    <property type="project" value="TreeGrafter"/>
</dbReference>
<feature type="compositionally biased region" description="Basic and acidic residues" evidence="3">
    <location>
        <begin position="353"/>
        <end position="390"/>
    </location>
</feature>
<keyword evidence="2" id="KW-0963">Cytoplasm</keyword>
<dbReference type="GO" id="GO:0051257">
    <property type="term" value="P:meiotic spindle midzone assembly"/>
    <property type="evidence" value="ECO:0007669"/>
    <property type="project" value="TreeGrafter"/>
</dbReference>
<dbReference type="PANTHER" id="PTHR13142:SF1">
    <property type="entry name" value="INNER CENTROMERE PROTEIN"/>
    <property type="match status" value="1"/>
</dbReference>
<comment type="subcellular location">
    <subcellularLocation>
        <location evidence="1">Cytoplasm</location>
    </subcellularLocation>
</comment>
<sequence length="573" mass="65066">MWNEQINGLMTGLATQIEASFEPVQAKVQEISTWMDQLKADINSEDFQPNAHSEPIETTRKRQKRTKKNAETGKETLPVDVSPFDSILSESGSSRMTRSSGVAKNVNKESDLKFHISEETFTIPTRSSRAASKAAASKINSQLNISLTKKLRRPSSEGRTEASMEFIPPVSSTVLACKNDGPFLNTSPGPSVKQQIRVFEKLTAQSSPVPEVGESSDKESLPKTPAARVTRSKARFSGKTKKSGSGTKTLIIKPKVLQLKVKRLSTGAKPRLSGPFEKDKEVKSGAGSSKPQAIFPSKKEEEETLRKKREELLKKQEKEEEARKKKEESLKMLSELSKRKREEKRMKAAAAREANEKQKQEAALKVEREKEERKKIQLEREEKLREEQAKKRNLTAQKAAETEERRRQEEAARQARLREMAEEQKRAAAIKLREQEENAAMKRKLEEAKQAKKLGKEPKKEVQEYKCTPTREERPLKKPKTEDDYGVEDASASDSSDDEANPKKEIPRWATASNRNPQLLLQTYYPFRYLHQFMSCKKEVDLTQIFKSSEVRVRNRTSSAVWSSPLSTTFTRK</sequence>
<dbReference type="Proteomes" id="UP001152759">
    <property type="component" value="Chromosome 2"/>
</dbReference>
<accession>A0A9P0CA45</accession>
<dbReference type="GO" id="GO:0030496">
    <property type="term" value="C:midbody"/>
    <property type="evidence" value="ECO:0007669"/>
    <property type="project" value="TreeGrafter"/>
</dbReference>
<feature type="compositionally biased region" description="Basic and acidic residues" evidence="3">
    <location>
        <begin position="297"/>
        <end position="330"/>
    </location>
</feature>
<reference evidence="4" key="1">
    <citation type="submission" date="2021-12" db="EMBL/GenBank/DDBJ databases">
        <authorList>
            <person name="King R."/>
        </authorList>
    </citation>
    <scope>NUCLEOTIDE SEQUENCE</scope>
</reference>
<name>A0A9P0CA45_BEMTA</name>
<dbReference type="GO" id="GO:1990385">
    <property type="term" value="C:meiotic spindle midzone"/>
    <property type="evidence" value="ECO:0007669"/>
    <property type="project" value="TreeGrafter"/>
</dbReference>
<dbReference type="KEGG" id="btab:109033765"/>
<evidence type="ECO:0008006" key="6">
    <source>
        <dbReference type="Google" id="ProtNLM"/>
    </source>
</evidence>
<dbReference type="AlphaFoldDB" id="A0A9P0CA45"/>
<feature type="compositionally biased region" description="Low complexity" evidence="3">
    <location>
        <begin position="89"/>
        <end position="101"/>
    </location>
</feature>
<feature type="compositionally biased region" description="Basic residues" evidence="3">
    <location>
        <begin position="230"/>
        <end position="242"/>
    </location>
</feature>
<keyword evidence="5" id="KW-1185">Reference proteome</keyword>
<evidence type="ECO:0000256" key="2">
    <source>
        <dbReference type="ARBA" id="ARBA00022490"/>
    </source>
</evidence>
<organism evidence="4 5">
    <name type="scientific">Bemisia tabaci</name>
    <name type="common">Sweetpotato whitefly</name>
    <name type="synonym">Aleurodes tabaci</name>
    <dbReference type="NCBI Taxonomy" id="7038"/>
    <lineage>
        <taxon>Eukaryota</taxon>
        <taxon>Metazoa</taxon>
        <taxon>Ecdysozoa</taxon>
        <taxon>Arthropoda</taxon>
        <taxon>Hexapoda</taxon>
        <taxon>Insecta</taxon>
        <taxon>Pterygota</taxon>
        <taxon>Neoptera</taxon>
        <taxon>Paraneoptera</taxon>
        <taxon>Hemiptera</taxon>
        <taxon>Sternorrhyncha</taxon>
        <taxon>Aleyrodoidea</taxon>
        <taxon>Aleyrodidae</taxon>
        <taxon>Aleyrodinae</taxon>
        <taxon>Bemisia</taxon>
    </lineage>
</organism>
<evidence type="ECO:0000256" key="3">
    <source>
        <dbReference type="SAM" id="MobiDB-lite"/>
    </source>
</evidence>
<dbReference type="GO" id="GO:0000776">
    <property type="term" value="C:kinetochore"/>
    <property type="evidence" value="ECO:0007669"/>
    <property type="project" value="TreeGrafter"/>
</dbReference>
<evidence type="ECO:0000256" key="1">
    <source>
        <dbReference type="ARBA" id="ARBA00004496"/>
    </source>
</evidence>
<gene>
    <name evidence="4" type="ORF">BEMITA_LOCUS3489</name>
</gene>
<dbReference type="PANTHER" id="PTHR13142">
    <property type="entry name" value="INNER CENTROMERE PROTEIN"/>
    <property type="match status" value="1"/>
</dbReference>
<evidence type="ECO:0000313" key="5">
    <source>
        <dbReference type="Proteomes" id="UP001152759"/>
    </source>
</evidence>
<proteinExistence type="predicted"/>
<feature type="region of interest" description="Disordered" evidence="3">
    <location>
        <begin position="203"/>
        <end position="511"/>
    </location>
</feature>
<dbReference type="GO" id="GO:0032133">
    <property type="term" value="C:chromosome passenger complex"/>
    <property type="evidence" value="ECO:0007669"/>
    <property type="project" value="TreeGrafter"/>
</dbReference>
<dbReference type="EMBL" id="OU963863">
    <property type="protein sequence ID" value="CAH0765234.1"/>
    <property type="molecule type" value="Genomic_DNA"/>
</dbReference>
<evidence type="ECO:0000313" key="4">
    <source>
        <dbReference type="EMBL" id="CAH0765234.1"/>
    </source>
</evidence>
<feature type="region of interest" description="Disordered" evidence="3">
    <location>
        <begin position="42"/>
        <end position="102"/>
    </location>
</feature>